<dbReference type="CDD" id="cd05154">
    <property type="entry name" value="ACAD10_11_N-like"/>
    <property type="match status" value="1"/>
</dbReference>
<dbReference type="PANTHER" id="PTHR21310">
    <property type="entry name" value="AMINOGLYCOSIDE PHOSPHOTRANSFERASE-RELATED-RELATED"/>
    <property type="match status" value="1"/>
</dbReference>
<dbReference type="InterPro" id="IPR051678">
    <property type="entry name" value="AGP_Transferase"/>
</dbReference>
<feature type="domain" description="Aminoglycoside phosphotransferase" evidence="1">
    <location>
        <begin position="38"/>
        <end position="269"/>
    </location>
</feature>
<evidence type="ECO:0000259" key="1">
    <source>
        <dbReference type="Pfam" id="PF01636"/>
    </source>
</evidence>
<dbReference type="InterPro" id="IPR041726">
    <property type="entry name" value="ACAD10_11_N"/>
</dbReference>
<name>A0A0U0ZP44_9MYCO</name>
<gene>
    <name evidence="2" type="ORF">ERS075579_03275</name>
</gene>
<accession>A0A0U0ZP44</accession>
<dbReference type="InterPro" id="IPR011009">
    <property type="entry name" value="Kinase-like_dom_sf"/>
</dbReference>
<dbReference type="Gene3D" id="3.30.200.20">
    <property type="entry name" value="Phosphorylase Kinase, domain 1"/>
    <property type="match status" value="1"/>
</dbReference>
<dbReference type="RefSeq" id="WP_052618928.1">
    <property type="nucleotide sequence ID" value="NZ_CSWP01000006.1"/>
</dbReference>
<dbReference type="InterPro" id="IPR002575">
    <property type="entry name" value="Aminoglycoside_PTrfase"/>
</dbReference>
<dbReference type="Gene3D" id="3.90.1200.10">
    <property type="match status" value="1"/>
</dbReference>
<evidence type="ECO:0000313" key="3">
    <source>
        <dbReference type="Proteomes" id="UP000045782"/>
    </source>
</evidence>
<organism evidence="2 3">
    <name type="scientific">Mycobacteroides abscessus</name>
    <dbReference type="NCBI Taxonomy" id="36809"/>
    <lineage>
        <taxon>Bacteria</taxon>
        <taxon>Bacillati</taxon>
        <taxon>Actinomycetota</taxon>
        <taxon>Actinomycetes</taxon>
        <taxon>Mycobacteriales</taxon>
        <taxon>Mycobacteriaceae</taxon>
        <taxon>Mycobacteroides</taxon>
    </lineage>
</organism>
<dbReference type="PANTHER" id="PTHR21310:SF40">
    <property type="entry name" value="AMINOGLYCOSIDE PHOSPHOTRANSFERASE DOMAIN-CONTAINING PROTEIN-RELATED"/>
    <property type="match status" value="1"/>
</dbReference>
<protein>
    <submittedName>
        <fullName evidence="2">Acyl-CoA dehydrogenase family member 11</fullName>
    </submittedName>
</protein>
<reference evidence="2 3" key="1">
    <citation type="submission" date="2015-03" db="EMBL/GenBank/DDBJ databases">
        <authorList>
            <person name="Murphy D."/>
        </authorList>
    </citation>
    <scope>NUCLEOTIDE SEQUENCE [LARGE SCALE GENOMIC DNA]</scope>
    <source>
        <strain evidence="2 3">PAP088</strain>
    </source>
</reference>
<dbReference type="Proteomes" id="UP000045782">
    <property type="component" value="Unassembled WGS sequence"/>
</dbReference>
<dbReference type="EMBL" id="CSWP01000006">
    <property type="protein sequence ID" value="CPV60772.1"/>
    <property type="molecule type" value="Genomic_DNA"/>
</dbReference>
<dbReference type="AlphaFoldDB" id="A0A0U0ZP44"/>
<sequence>MALKNQIDTDAAAVRLATWLESKIDGAHQVEVTDLLAPASAGLSNETVLFSAAWQQDGRTQTRAMVARVQPDGPGVFPSYDLDKEARVISALHQHTNVPVPEIYFYETDLTVFGSPFLVMSRVEGRVPSDDPPFTAGGWVLGLTSEQRKLMWQNSIDILARIHAVDWSSLGLDFLDTDANHSGLDAQIVNWRETFDWASEGEPNPTIERAFDWLLANRPASEGKKVLNWGDARVGNILFAEDFSASAVLDWEMVTLASPEVDLGWWLFLMRHHTEGIGLPLPEGVPDRAATVAYYESVTGHAPENLDYYEVLAATKLSAIMVRAAHMMIAAGLLPADAPMALSNPASQLLAKLLGLPAPQGATTSFIGNR</sequence>
<dbReference type="Pfam" id="PF01636">
    <property type="entry name" value="APH"/>
    <property type="match status" value="1"/>
</dbReference>
<evidence type="ECO:0000313" key="2">
    <source>
        <dbReference type="EMBL" id="CPV60772.1"/>
    </source>
</evidence>
<dbReference type="SUPFAM" id="SSF56112">
    <property type="entry name" value="Protein kinase-like (PK-like)"/>
    <property type="match status" value="1"/>
</dbReference>
<proteinExistence type="predicted"/>